<reference evidence="3" key="1">
    <citation type="journal article" date="2019" name="Int. J. Syst. Evol. Microbiol.">
        <title>The Global Catalogue of Microorganisms (GCM) 10K type strain sequencing project: providing services to taxonomists for standard genome sequencing and annotation.</title>
        <authorList>
            <consortium name="The Broad Institute Genomics Platform"/>
            <consortium name="The Broad Institute Genome Sequencing Center for Infectious Disease"/>
            <person name="Wu L."/>
            <person name="Ma J."/>
        </authorList>
    </citation>
    <scope>NUCLEOTIDE SEQUENCE [LARGE SCALE GENOMIC DNA]</scope>
    <source>
        <strain evidence="3">JCM 17664</strain>
    </source>
</reference>
<evidence type="ECO:0000259" key="1">
    <source>
        <dbReference type="Pfam" id="PF13524"/>
    </source>
</evidence>
<dbReference type="EMBL" id="BAABFN010000004">
    <property type="protein sequence ID" value="GAA4311473.1"/>
    <property type="molecule type" value="Genomic_DNA"/>
</dbReference>
<dbReference type="Gene3D" id="3.40.50.2000">
    <property type="entry name" value="Glycogen Phosphorylase B"/>
    <property type="match status" value="1"/>
</dbReference>
<dbReference type="Pfam" id="PF13524">
    <property type="entry name" value="Glyco_trans_1_2"/>
    <property type="match status" value="1"/>
</dbReference>
<evidence type="ECO:0000313" key="2">
    <source>
        <dbReference type="EMBL" id="GAA4311473.1"/>
    </source>
</evidence>
<dbReference type="Proteomes" id="UP001501207">
    <property type="component" value="Unassembled WGS sequence"/>
</dbReference>
<accession>A0ABP8FV50</accession>
<organism evidence="2 3">
    <name type="scientific">Compostibacter hankyongensis</name>
    <dbReference type="NCBI Taxonomy" id="1007089"/>
    <lineage>
        <taxon>Bacteria</taxon>
        <taxon>Pseudomonadati</taxon>
        <taxon>Bacteroidota</taxon>
        <taxon>Chitinophagia</taxon>
        <taxon>Chitinophagales</taxon>
        <taxon>Chitinophagaceae</taxon>
        <taxon>Compostibacter</taxon>
    </lineage>
</organism>
<keyword evidence="3" id="KW-1185">Reference proteome</keyword>
<gene>
    <name evidence="2" type="ORF">GCM10023143_20600</name>
</gene>
<sequence>MRIAYLTDIDLWINSGVRQKHLMQVATWNRYGHTAKIFCIPHVERIPDAAFEIDCENYEIFDTKLARLFKKGFAAYIRKIFVVNAVIKSLRRFSPDIIYERSTTWYPGLDRILSKFPSIIEYNALLEKELEVTSKSRVRLMHSFGNRRLADCIKGIVGVTDEITKYYTTLYNKPGITVGNGYDLGQVSAHGIHKGEGKRSPSQLIFVSSPGMIWHGIDKLFELSEYLEDVNFHLVGPYYEKQRPNFIQHGYLSKNELFELYSKMDIGVGTLAFHRNNLTQASPLKVREYLAFGLPVILAYKDVDLSGQDFVLEIDNTEDTITRNIQKIRNFINAWKGHRISRERVERLIGYAGKEQKRLDFMNTLLTQKSIRIGLLQ</sequence>
<comment type="caution">
    <text evidence="2">The sequence shown here is derived from an EMBL/GenBank/DDBJ whole genome shotgun (WGS) entry which is preliminary data.</text>
</comment>
<dbReference type="RefSeq" id="WP_344978906.1">
    <property type="nucleotide sequence ID" value="NZ_BAABFN010000004.1"/>
</dbReference>
<feature type="domain" description="Spore protein YkvP/CgeB glycosyl transferase-like" evidence="1">
    <location>
        <begin position="226"/>
        <end position="305"/>
    </location>
</feature>
<name>A0ABP8FV50_9BACT</name>
<evidence type="ECO:0000313" key="3">
    <source>
        <dbReference type="Proteomes" id="UP001501207"/>
    </source>
</evidence>
<dbReference type="SUPFAM" id="SSF53756">
    <property type="entry name" value="UDP-Glycosyltransferase/glycogen phosphorylase"/>
    <property type="match status" value="1"/>
</dbReference>
<dbReference type="InterPro" id="IPR055259">
    <property type="entry name" value="YkvP/CgeB_Glyco_trans-like"/>
</dbReference>
<protein>
    <recommendedName>
        <fullName evidence="1">Spore protein YkvP/CgeB glycosyl transferase-like domain-containing protein</fullName>
    </recommendedName>
</protein>
<proteinExistence type="predicted"/>